<dbReference type="Proteomes" id="UP000490800">
    <property type="component" value="Unassembled WGS sequence"/>
</dbReference>
<evidence type="ECO:0000313" key="1">
    <source>
        <dbReference type="EMBL" id="MVP01861.1"/>
    </source>
</evidence>
<evidence type="ECO:0008006" key="3">
    <source>
        <dbReference type="Google" id="ProtNLM"/>
    </source>
</evidence>
<accession>A0A7X3FLE0</accession>
<sequence>MTWIASQAYYKIQREVDGIEQRTIVHDRNMYLYRDRIVTRYREFAIEEVFDMSYRPMGAEMGIFYLHTKQGVYPYTVKEDPVVFIQAFKQFQSK</sequence>
<evidence type="ECO:0000313" key="2">
    <source>
        <dbReference type="Proteomes" id="UP000490800"/>
    </source>
</evidence>
<keyword evidence="2" id="KW-1185">Reference proteome</keyword>
<dbReference type="RefSeq" id="WP_157338287.1">
    <property type="nucleotide sequence ID" value="NZ_RHLK01000016.1"/>
</dbReference>
<comment type="caution">
    <text evidence="1">The sequence shown here is derived from an EMBL/GenBank/DDBJ whole genome shotgun (WGS) entry which is preliminary data.</text>
</comment>
<organism evidence="1 2">
    <name type="scientific">Paenibacillus lutrae</name>
    <dbReference type="NCBI Taxonomy" id="2078573"/>
    <lineage>
        <taxon>Bacteria</taxon>
        <taxon>Bacillati</taxon>
        <taxon>Bacillota</taxon>
        <taxon>Bacilli</taxon>
        <taxon>Bacillales</taxon>
        <taxon>Paenibacillaceae</taxon>
        <taxon>Paenibacillus</taxon>
    </lineage>
</organism>
<protein>
    <recommendedName>
        <fullName evidence="3">Bacterial Pleckstrin homology domain-containing protein</fullName>
    </recommendedName>
</protein>
<gene>
    <name evidence="1" type="ORF">EDM21_20490</name>
</gene>
<dbReference type="EMBL" id="RHLK01000016">
    <property type="protein sequence ID" value="MVP01861.1"/>
    <property type="molecule type" value="Genomic_DNA"/>
</dbReference>
<reference evidence="1 2" key="1">
    <citation type="journal article" date="2019" name="Microorganisms">
        <title>Paenibacillus lutrae sp. nov., A Chitinolytic Species Isolated from A River Otter in Castril Natural Park, Granada, Spain.</title>
        <authorList>
            <person name="Rodriguez M."/>
            <person name="Reina J.C."/>
            <person name="Bejar V."/>
            <person name="Llamas I."/>
        </authorList>
    </citation>
    <scope>NUCLEOTIDE SEQUENCE [LARGE SCALE GENOMIC DNA]</scope>
    <source>
        <strain evidence="1 2">N10</strain>
    </source>
</reference>
<dbReference type="OrthoDB" id="2691759at2"/>
<name>A0A7X3FLE0_9BACL</name>
<proteinExistence type="predicted"/>
<dbReference type="AlphaFoldDB" id="A0A7X3FLE0"/>